<dbReference type="SUPFAM" id="SSF53098">
    <property type="entry name" value="Ribonuclease H-like"/>
    <property type="match status" value="1"/>
</dbReference>
<gene>
    <name evidence="2" type="ORF">CgunFtcFv8_020167</name>
</gene>
<dbReference type="GO" id="GO:0015074">
    <property type="term" value="P:DNA integration"/>
    <property type="evidence" value="ECO:0007669"/>
    <property type="project" value="InterPro"/>
</dbReference>
<dbReference type="PANTHER" id="PTHR37984:SF5">
    <property type="entry name" value="PROTEIN NYNRIN-LIKE"/>
    <property type="match status" value="1"/>
</dbReference>
<sequence>MGLLQPLPVPQRPGSHISMDFVTGLPSSRGKTTVLTVVDRFSKMAHVIPLTKLPSAKGTAEVMMNQVFRIRDIVSDRGPQFISAFWKEFCRLIGTTVSISSGYHPQSNGQSECLNQELETTLCCLVYQNQTTWSNHLTWVEFAHNTLPTAATGLSPFHCANGYQPPLFSANEGEATVPSVHAMIRRCRRTWAGARQSLL</sequence>
<dbReference type="InterPro" id="IPR036397">
    <property type="entry name" value="RNaseH_sf"/>
</dbReference>
<dbReference type="InterPro" id="IPR001584">
    <property type="entry name" value="Integrase_cat-core"/>
</dbReference>
<reference evidence="2 3" key="1">
    <citation type="journal article" date="2023" name="Mol. Biol. Evol.">
        <title>Genomics of Secondarily Temperate Adaptation in the Only Non-Antarctic Icefish.</title>
        <authorList>
            <person name="Rivera-Colon A.G."/>
            <person name="Rayamajhi N."/>
            <person name="Minhas B.F."/>
            <person name="Madrigal G."/>
            <person name="Bilyk K.T."/>
            <person name="Yoon V."/>
            <person name="Hune M."/>
            <person name="Gregory S."/>
            <person name="Cheng C.H.C."/>
            <person name="Catchen J.M."/>
        </authorList>
    </citation>
    <scope>NUCLEOTIDE SEQUENCE [LARGE SCALE GENOMIC DNA]</scope>
    <source>
        <tissue evidence="2">White muscle</tissue>
    </source>
</reference>
<dbReference type="AlphaFoldDB" id="A0AAN8DGU4"/>
<feature type="domain" description="Integrase catalytic" evidence="1">
    <location>
        <begin position="9"/>
        <end position="173"/>
    </location>
</feature>
<dbReference type="GO" id="GO:0003676">
    <property type="term" value="F:nucleic acid binding"/>
    <property type="evidence" value="ECO:0007669"/>
    <property type="project" value="InterPro"/>
</dbReference>
<dbReference type="InterPro" id="IPR012337">
    <property type="entry name" value="RNaseH-like_sf"/>
</dbReference>
<name>A0AAN8DGU4_CHAGU</name>
<keyword evidence="3" id="KW-1185">Reference proteome</keyword>
<dbReference type="PROSITE" id="PS50994">
    <property type="entry name" value="INTEGRASE"/>
    <property type="match status" value="1"/>
</dbReference>
<dbReference type="InterPro" id="IPR050951">
    <property type="entry name" value="Retrovirus_Pol_polyprotein"/>
</dbReference>
<comment type="caution">
    <text evidence="2">The sequence shown here is derived from an EMBL/GenBank/DDBJ whole genome shotgun (WGS) entry which is preliminary data.</text>
</comment>
<evidence type="ECO:0000259" key="1">
    <source>
        <dbReference type="PROSITE" id="PS50994"/>
    </source>
</evidence>
<dbReference type="Pfam" id="PF00665">
    <property type="entry name" value="rve"/>
    <property type="match status" value="1"/>
</dbReference>
<dbReference type="Gene3D" id="3.30.420.10">
    <property type="entry name" value="Ribonuclease H-like superfamily/Ribonuclease H"/>
    <property type="match status" value="1"/>
</dbReference>
<dbReference type="EMBL" id="JAURVH010001522">
    <property type="protein sequence ID" value="KAK5922946.1"/>
    <property type="molecule type" value="Genomic_DNA"/>
</dbReference>
<protein>
    <recommendedName>
        <fullName evidence="1">Integrase catalytic domain-containing protein</fullName>
    </recommendedName>
</protein>
<accession>A0AAN8DGU4</accession>
<dbReference type="PANTHER" id="PTHR37984">
    <property type="entry name" value="PROTEIN CBG26694"/>
    <property type="match status" value="1"/>
</dbReference>
<dbReference type="Proteomes" id="UP001331515">
    <property type="component" value="Unassembled WGS sequence"/>
</dbReference>
<proteinExistence type="predicted"/>
<organism evidence="2 3">
    <name type="scientific">Champsocephalus gunnari</name>
    <name type="common">Mackerel icefish</name>
    <dbReference type="NCBI Taxonomy" id="52237"/>
    <lineage>
        <taxon>Eukaryota</taxon>
        <taxon>Metazoa</taxon>
        <taxon>Chordata</taxon>
        <taxon>Craniata</taxon>
        <taxon>Vertebrata</taxon>
        <taxon>Euteleostomi</taxon>
        <taxon>Actinopterygii</taxon>
        <taxon>Neopterygii</taxon>
        <taxon>Teleostei</taxon>
        <taxon>Neoteleostei</taxon>
        <taxon>Acanthomorphata</taxon>
        <taxon>Eupercaria</taxon>
        <taxon>Perciformes</taxon>
        <taxon>Notothenioidei</taxon>
        <taxon>Channichthyidae</taxon>
        <taxon>Champsocephalus</taxon>
    </lineage>
</organism>
<evidence type="ECO:0000313" key="2">
    <source>
        <dbReference type="EMBL" id="KAK5922946.1"/>
    </source>
</evidence>
<evidence type="ECO:0000313" key="3">
    <source>
        <dbReference type="Proteomes" id="UP001331515"/>
    </source>
</evidence>